<evidence type="ECO:0000259" key="4">
    <source>
        <dbReference type="SMART" id="SM00563"/>
    </source>
</evidence>
<organism evidence="5 6">
    <name type="scientific">Arcicella rigui</name>
    <dbReference type="NCBI Taxonomy" id="797020"/>
    <lineage>
        <taxon>Bacteria</taxon>
        <taxon>Pseudomonadati</taxon>
        <taxon>Bacteroidota</taxon>
        <taxon>Cytophagia</taxon>
        <taxon>Cytophagales</taxon>
        <taxon>Flectobacillaceae</taxon>
        <taxon>Arcicella</taxon>
    </lineage>
</organism>
<sequence>MNLLFKKFLPMLDVFGFFERDPFGNSMFVKRIIMIVLGWVTYSRLRGINKTRISGTEHLEDLPCRGVLFLSNHQTYFMDVICLYHIFFSVKWGFRNSINFPIYLFAPRSRVFYVAASETMKEGGLIPKIFSQAGAILVNRSWREKGKNVKKEVDTSAEDKVGKGLDYGWVVSFPQGTTTPYAPLRKGTAHFIKTHNPIVVPVVINGFRRAFDKKGLRFKKRNTTLSVTFKKPIRFDPAMPAEEIMEILRDQIEQKIPVKQLVWLRDQEEV</sequence>
<evidence type="ECO:0000256" key="3">
    <source>
        <dbReference type="ARBA" id="ARBA00023315"/>
    </source>
</evidence>
<evidence type="ECO:0000256" key="2">
    <source>
        <dbReference type="ARBA" id="ARBA00022679"/>
    </source>
</evidence>
<protein>
    <submittedName>
        <fullName evidence="5">Lysophospholipid acyltransferase family protein</fullName>
    </submittedName>
</protein>
<proteinExistence type="predicted"/>
<dbReference type="CDD" id="cd07989">
    <property type="entry name" value="LPLAT_AGPAT-like"/>
    <property type="match status" value="1"/>
</dbReference>
<dbReference type="InterPro" id="IPR002123">
    <property type="entry name" value="Plipid/glycerol_acylTrfase"/>
</dbReference>
<dbReference type="Proteomes" id="UP001302949">
    <property type="component" value="Unassembled WGS sequence"/>
</dbReference>
<dbReference type="GO" id="GO:0016746">
    <property type="term" value="F:acyltransferase activity"/>
    <property type="evidence" value="ECO:0007669"/>
    <property type="project" value="UniProtKB-KW"/>
</dbReference>
<keyword evidence="3 5" id="KW-0012">Acyltransferase</keyword>
<evidence type="ECO:0000256" key="1">
    <source>
        <dbReference type="ARBA" id="ARBA00005189"/>
    </source>
</evidence>
<dbReference type="PANTHER" id="PTHR10434">
    <property type="entry name" value="1-ACYL-SN-GLYCEROL-3-PHOSPHATE ACYLTRANSFERASE"/>
    <property type="match status" value="1"/>
</dbReference>
<dbReference type="SMART" id="SM00563">
    <property type="entry name" value="PlsC"/>
    <property type="match status" value="1"/>
</dbReference>
<accession>A0ABU5QD37</accession>
<dbReference type="PANTHER" id="PTHR10434:SF11">
    <property type="entry name" value="1-ACYL-SN-GLYCEROL-3-PHOSPHATE ACYLTRANSFERASE"/>
    <property type="match status" value="1"/>
</dbReference>
<comment type="pathway">
    <text evidence="1">Lipid metabolism.</text>
</comment>
<keyword evidence="2" id="KW-0808">Transferase</keyword>
<name>A0ABU5QD37_9BACT</name>
<reference evidence="5 6" key="1">
    <citation type="submission" date="2023-12" db="EMBL/GenBank/DDBJ databases">
        <title>Novel species of the genus Arcicella isolated from rivers.</title>
        <authorList>
            <person name="Lu H."/>
        </authorList>
    </citation>
    <scope>NUCLEOTIDE SEQUENCE [LARGE SCALE GENOMIC DNA]</scope>
    <source>
        <strain evidence="5 6">KCTC 23307</strain>
    </source>
</reference>
<dbReference type="Pfam" id="PF01553">
    <property type="entry name" value="Acyltransferase"/>
    <property type="match status" value="1"/>
</dbReference>
<gene>
    <name evidence="5" type="ORF">VB248_16540</name>
</gene>
<dbReference type="EMBL" id="JAYFUM010000020">
    <property type="protein sequence ID" value="MEA5140760.1"/>
    <property type="molecule type" value="Genomic_DNA"/>
</dbReference>
<dbReference type="SUPFAM" id="SSF69593">
    <property type="entry name" value="Glycerol-3-phosphate (1)-acyltransferase"/>
    <property type="match status" value="1"/>
</dbReference>
<evidence type="ECO:0000313" key="6">
    <source>
        <dbReference type="Proteomes" id="UP001302949"/>
    </source>
</evidence>
<evidence type="ECO:0000313" key="5">
    <source>
        <dbReference type="EMBL" id="MEA5140760.1"/>
    </source>
</evidence>
<dbReference type="RefSeq" id="WP_323297915.1">
    <property type="nucleotide sequence ID" value="NZ_JAYFUM010000020.1"/>
</dbReference>
<comment type="caution">
    <text evidence="5">The sequence shown here is derived from an EMBL/GenBank/DDBJ whole genome shotgun (WGS) entry which is preliminary data.</text>
</comment>
<keyword evidence="6" id="KW-1185">Reference proteome</keyword>
<feature type="domain" description="Phospholipid/glycerol acyltransferase" evidence="4">
    <location>
        <begin position="67"/>
        <end position="207"/>
    </location>
</feature>